<gene>
    <name evidence="2" type="ORF">AYL99_04078</name>
</gene>
<dbReference type="AlphaFoldDB" id="A0A178ZSB0"/>
<keyword evidence="3" id="KW-1185">Reference proteome</keyword>
<dbReference type="RefSeq" id="XP_018695242.1">
    <property type="nucleotide sequence ID" value="XM_018835592.1"/>
</dbReference>
<dbReference type="InterPro" id="IPR008775">
    <property type="entry name" value="Phytyl_CoA_dOase-like"/>
</dbReference>
<dbReference type="GO" id="GO:0048244">
    <property type="term" value="F:phytanoyl-CoA dioxygenase activity"/>
    <property type="evidence" value="ECO:0007669"/>
    <property type="project" value="InterPro"/>
</dbReference>
<evidence type="ECO:0000313" key="2">
    <source>
        <dbReference type="EMBL" id="OAP61875.1"/>
    </source>
</evidence>
<dbReference type="PANTHER" id="PTHR21308">
    <property type="entry name" value="PHYTANOYL-COA ALPHA-HYDROXYLASE"/>
    <property type="match status" value="1"/>
</dbReference>
<name>A0A178ZSB0_9EURO</name>
<dbReference type="OrthoDB" id="187894at2759"/>
<evidence type="ECO:0000256" key="1">
    <source>
        <dbReference type="SAM" id="MobiDB-lite"/>
    </source>
</evidence>
<dbReference type="Gene3D" id="2.60.120.620">
    <property type="entry name" value="q2cbj1_9rhob like domain"/>
    <property type="match status" value="1"/>
</dbReference>
<accession>A0A178ZSB0</accession>
<organism evidence="2 3">
    <name type="scientific">Fonsecaea erecta</name>
    <dbReference type="NCBI Taxonomy" id="1367422"/>
    <lineage>
        <taxon>Eukaryota</taxon>
        <taxon>Fungi</taxon>
        <taxon>Dikarya</taxon>
        <taxon>Ascomycota</taxon>
        <taxon>Pezizomycotina</taxon>
        <taxon>Eurotiomycetes</taxon>
        <taxon>Chaetothyriomycetidae</taxon>
        <taxon>Chaetothyriales</taxon>
        <taxon>Herpotrichiellaceae</taxon>
        <taxon>Fonsecaea</taxon>
    </lineage>
</organism>
<dbReference type="PANTHER" id="PTHR21308:SF8">
    <property type="entry name" value="PHYTANOYL-COA DIOXYGENASE FAMILY PROTEIN (AFU_ORTHOLOGUE AFUA_2G09620)"/>
    <property type="match status" value="1"/>
</dbReference>
<dbReference type="GO" id="GO:0001561">
    <property type="term" value="P:fatty acid alpha-oxidation"/>
    <property type="evidence" value="ECO:0007669"/>
    <property type="project" value="InterPro"/>
</dbReference>
<dbReference type="Proteomes" id="UP000078343">
    <property type="component" value="Unassembled WGS sequence"/>
</dbReference>
<sequence length="442" mass="47741">MDSSSTAPSVDLANGANGHAGPKGVNGSSSSSPSHTRVPKRLYSLSTPPSLSDFKTLCSQSTSREMYPLASAVVSNIPIYDLPDEDGVDDAVLDALQDEWHHILLSGPGVMVLRNFMPDRALLERVNDVFAAIIADEAAAAAGEGRSKGDHFAASGTNARIWNSFQKHATRDPASFVRYYANRYLAAVCAAWLGPAYQVTAQVNIVRPGGRPQVPHRDYHLGFQTGEACARYPAATQTATQFLTLQGAVAHTDMPLASGPTRFLPFSQQFAAGFLAYRRPEFQALFEARWVSCPLHMGDAVFFNPALVHAAGENQTRDVHRSANLLQVSSAFGKTMESVDTLAMISRCWDEVRRMYDEDTRGGERKGAGAGADLLTGTRVEAVLNAMGNGYPFPTNLDRRPPAPGGMAPESETDVLRRGLLEGWNRDQVVSAITAIRTDSMP</sequence>
<dbReference type="EMBL" id="LVYI01000003">
    <property type="protein sequence ID" value="OAP61875.1"/>
    <property type="molecule type" value="Genomic_DNA"/>
</dbReference>
<dbReference type="STRING" id="1367422.A0A178ZSB0"/>
<proteinExistence type="predicted"/>
<comment type="caution">
    <text evidence="2">The sequence shown here is derived from an EMBL/GenBank/DDBJ whole genome shotgun (WGS) entry which is preliminary data.</text>
</comment>
<feature type="region of interest" description="Disordered" evidence="1">
    <location>
        <begin position="1"/>
        <end position="44"/>
    </location>
</feature>
<evidence type="ECO:0008006" key="4">
    <source>
        <dbReference type="Google" id="ProtNLM"/>
    </source>
</evidence>
<dbReference type="InterPro" id="IPR047128">
    <property type="entry name" value="PhyH"/>
</dbReference>
<dbReference type="GeneID" id="30008247"/>
<dbReference type="SUPFAM" id="SSF51197">
    <property type="entry name" value="Clavaminate synthase-like"/>
    <property type="match status" value="1"/>
</dbReference>
<dbReference type="Pfam" id="PF05721">
    <property type="entry name" value="PhyH"/>
    <property type="match status" value="1"/>
</dbReference>
<reference evidence="2 3" key="1">
    <citation type="submission" date="2016-04" db="EMBL/GenBank/DDBJ databases">
        <title>Draft genome of Fonsecaea erecta CBS 125763.</title>
        <authorList>
            <person name="Weiss V.A."/>
            <person name="Vicente V.A."/>
            <person name="Raittz R.T."/>
            <person name="Moreno L.F."/>
            <person name="De Souza E.M."/>
            <person name="Pedrosa F.O."/>
            <person name="Steffens M.B."/>
            <person name="Faoro H."/>
            <person name="Tadra-Sfeir M.Z."/>
            <person name="Najafzadeh M.J."/>
            <person name="Felipe M.S."/>
            <person name="Teixeira M."/>
            <person name="Sun J."/>
            <person name="Xi L."/>
            <person name="Gomes R."/>
            <person name="De Azevedo C.M."/>
            <person name="Salgado C.G."/>
            <person name="Da Silva M.B."/>
            <person name="Nascimento M.F."/>
            <person name="Queiroz-Telles F."/>
            <person name="Attili D.S."/>
            <person name="Gorbushina A."/>
        </authorList>
    </citation>
    <scope>NUCLEOTIDE SEQUENCE [LARGE SCALE GENOMIC DNA]</scope>
    <source>
        <strain evidence="2 3">CBS 125763</strain>
    </source>
</reference>
<protein>
    <recommendedName>
        <fullName evidence="4">Phytanoyl-CoA dioxygenase</fullName>
    </recommendedName>
</protein>
<evidence type="ECO:0000313" key="3">
    <source>
        <dbReference type="Proteomes" id="UP000078343"/>
    </source>
</evidence>